<reference evidence="3 4" key="2">
    <citation type="submission" date="2024-05" db="EMBL/GenBank/DDBJ databases">
        <authorList>
            <person name="Chen Y."/>
            <person name="Shah S."/>
            <person name="Dougan E. K."/>
            <person name="Thang M."/>
            <person name="Chan C."/>
        </authorList>
    </citation>
    <scope>NUCLEOTIDE SEQUENCE [LARGE SCALE GENOMIC DNA]</scope>
</reference>
<evidence type="ECO:0000256" key="1">
    <source>
        <dbReference type="SAM" id="MobiDB-lite"/>
    </source>
</evidence>
<feature type="region of interest" description="Disordered" evidence="1">
    <location>
        <begin position="1"/>
        <end position="49"/>
    </location>
</feature>
<proteinExistence type="predicted"/>
<feature type="compositionally biased region" description="Basic and acidic residues" evidence="1">
    <location>
        <begin position="21"/>
        <end position="46"/>
    </location>
</feature>
<keyword evidence="4" id="KW-1185">Reference proteome</keyword>
<gene>
    <name evidence="2" type="ORF">C1SCF055_LOCUS6985</name>
</gene>
<sequence length="190" mass="21312">MANLETPPKKARLEPQTSPKSSEKARADSKPRAKDSEASRCDKEEPVADPDMTAISLARSLRAKYPDTFAELDRLTKEAKLSQAEGSRKGCMLKGEMPKESLTCSICSVAKHHCEWMYRSGYKGARRCNGSICNTCFKTARYLGVSRSPNLIIQCRARDVFVTLSTFVRQSKGVEDVCRCHRCRPDEKDE</sequence>
<dbReference type="EMBL" id="CAMXCT010000449">
    <property type="protein sequence ID" value="CAI3978997.1"/>
    <property type="molecule type" value="Genomic_DNA"/>
</dbReference>
<dbReference type="EMBL" id="CAMXCT030000449">
    <property type="protein sequence ID" value="CAL4766309.1"/>
    <property type="molecule type" value="Genomic_DNA"/>
</dbReference>
<evidence type="ECO:0000313" key="4">
    <source>
        <dbReference type="Proteomes" id="UP001152797"/>
    </source>
</evidence>
<reference evidence="2" key="1">
    <citation type="submission" date="2022-10" db="EMBL/GenBank/DDBJ databases">
        <authorList>
            <person name="Chen Y."/>
            <person name="Dougan E. K."/>
            <person name="Chan C."/>
            <person name="Rhodes N."/>
            <person name="Thang M."/>
        </authorList>
    </citation>
    <scope>NUCLEOTIDE SEQUENCE</scope>
</reference>
<comment type="caution">
    <text evidence="2">The sequence shown here is derived from an EMBL/GenBank/DDBJ whole genome shotgun (WGS) entry which is preliminary data.</text>
</comment>
<dbReference type="EMBL" id="CAMXCT020000449">
    <property type="protein sequence ID" value="CAL1132372.1"/>
    <property type="molecule type" value="Genomic_DNA"/>
</dbReference>
<organism evidence="2">
    <name type="scientific">Cladocopium goreaui</name>
    <dbReference type="NCBI Taxonomy" id="2562237"/>
    <lineage>
        <taxon>Eukaryota</taxon>
        <taxon>Sar</taxon>
        <taxon>Alveolata</taxon>
        <taxon>Dinophyceae</taxon>
        <taxon>Suessiales</taxon>
        <taxon>Symbiodiniaceae</taxon>
        <taxon>Cladocopium</taxon>
    </lineage>
</organism>
<evidence type="ECO:0000313" key="3">
    <source>
        <dbReference type="EMBL" id="CAL4766309.1"/>
    </source>
</evidence>
<dbReference type="Proteomes" id="UP001152797">
    <property type="component" value="Unassembled WGS sequence"/>
</dbReference>
<name>A0A9P1FM20_9DINO</name>
<dbReference type="AlphaFoldDB" id="A0A9P1FM20"/>
<protein>
    <submittedName>
        <fullName evidence="2">Uncharacterized protein</fullName>
    </submittedName>
</protein>
<evidence type="ECO:0000313" key="2">
    <source>
        <dbReference type="EMBL" id="CAI3978997.1"/>
    </source>
</evidence>
<accession>A0A9P1FM20</accession>